<dbReference type="InterPro" id="IPR038260">
    <property type="entry name" value="Vps53_C_sf"/>
</dbReference>
<feature type="coiled-coil region" evidence="7">
    <location>
        <begin position="80"/>
        <end position="107"/>
    </location>
</feature>
<evidence type="ECO:0000256" key="1">
    <source>
        <dbReference type="ARBA" id="ARBA00004150"/>
    </source>
</evidence>
<dbReference type="GO" id="GO:0010008">
    <property type="term" value="C:endosome membrane"/>
    <property type="evidence" value="ECO:0007669"/>
    <property type="project" value="UniProtKB-SubCell"/>
</dbReference>
<dbReference type="GO" id="GO:0042147">
    <property type="term" value="P:retrograde transport, endosome to Golgi"/>
    <property type="evidence" value="ECO:0007669"/>
    <property type="project" value="InterPro"/>
</dbReference>
<comment type="subcellular location">
    <subcellularLocation>
        <location evidence="2">Endosome membrane</location>
        <topology evidence="2">Peripheral membrane protein</topology>
    </subcellularLocation>
    <subcellularLocation>
        <location evidence="1">Golgi apparatus</location>
        <location evidence="1">trans-Golgi network membrane</location>
        <topology evidence="1">Peripheral membrane protein</topology>
    </subcellularLocation>
</comment>
<comment type="similarity">
    <text evidence="3">Belongs to the VPS53 family.</text>
</comment>
<feature type="region of interest" description="Disordered" evidence="8">
    <location>
        <begin position="854"/>
        <end position="883"/>
    </location>
</feature>
<keyword evidence="4" id="KW-0967">Endosome</keyword>
<evidence type="ECO:0000259" key="9">
    <source>
        <dbReference type="Pfam" id="PF04100"/>
    </source>
</evidence>
<evidence type="ECO:0000256" key="5">
    <source>
        <dbReference type="ARBA" id="ARBA00023034"/>
    </source>
</evidence>
<dbReference type="RefSeq" id="XP_025377720.1">
    <property type="nucleotide sequence ID" value="XM_025521728.1"/>
</dbReference>
<gene>
    <name evidence="11" type="ORF">FA10DRAFT_266981</name>
</gene>
<dbReference type="STRING" id="215250.A0A316YMZ1"/>
<dbReference type="InterPro" id="IPR039766">
    <property type="entry name" value="Vps53"/>
</dbReference>
<name>A0A316YMZ1_9BASI</name>
<dbReference type="InterPro" id="IPR031745">
    <property type="entry name" value="Vps53_C"/>
</dbReference>
<dbReference type="Proteomes" id="UP000245768">
    <property type="component" value="Unassembled WGS sequence"/>
</dbReference>
<dbReference type="Pfam" id="PF16854">
    <property type="entry name" value="VPS53_C"/>
    <property type="match status" value="1"/>
</dbReference>
<dbReference type="AlphaFoldDB" id="A0A316YMZ1"/>
<dbReference type="PANTHER" id="PTHR12820:SF0">
    <property type="entry name" value="VACUOLAR PROTEIN SORTING-ASSOCIATED PROTEIN 53 HOMOLOG"/>
    <property type="match status" value="1"/>
</dbReference>
<dbReference type="GO" id="GO:0005829">
    <property type="term" value="C:cytosol"/>
    <property type="evidence" value="ECO:0007669"/>
    <property type="project" value="GOC"/>
</dbReference>
<proteinExistence type="inferred from homology"/>
<dbReference type="GO" id="GO:0000938">
    <property type="term" value="C:GARP complex"/>
    <property type="evidence" value="ECO:0007669"/>
    <property type="project" value="InterPro"/>
</dbReference>
<dbReference type="FunCoup" id="A0A316YMZ1">
    <property type="interactions" value="431"/>
</dbReference>
<evidence type="ECO:0000256" key="4">
    <source>
        <dbReference type="ARBA" id="ARBA00022753"/>
    </source>
</evidence>
<evidence type="ECO:0000256" key="8">
    <source>
        <dbReference type="SAM" id="MobiDB-lite"/>
    </source>
</evidence>
<feature type="domain" description="Vps53 C-terminal" evidence="10">
    <location>
        <begin position="687"/>
        <end position="773"/>
    </location>
</feature>
<keyword evidence="6" id="KW-0472">Membrane</keyword>
<reference evidence="11 12" key="1">
    <citation type="journal article" date="2018" name="Mol. Biol. Evol.">
        <title>Broad Genomic Sampling Reveals a Smut Pathogenic Ancestry of the Fungal Clade Ustilaginomycotina.</title>
        <authorList>
            <person name="Kijpornyongpan T."/>
            <person name="Mondo S.J."/>
            <person name="Barry K."/>
            <person name="Sandor L."/>
            <person name="Lee J."/>
            <person name="Lipzen A."/>
            <person name="Pangilinan J."/>
            <person name="LaButti K."/>
            <person name="Hainaut M."/>
            <person name="Henrissat B."/>
            <person name="Grigoriev I.V."/>
            <person name="Spatafora J.W."/>
            <person name="Aime M.C."/>
        </authorList>
    </citation>
    <scope>NUCLEOTIDE SEQUENCE [LARGE SCALE GENOMIC DNA]</scope>
    <source>
        <strain evidence="11 12">MCA 4198</strain>
    </source>
</reference>
<accession>A0A316YMZ1</accession>
<keyword evidence="5" id="KW-0333">Golgi apparatus</keyword>
<evidence type="ECO:0000313" key="12">
    <source>
        <dbReference type="Proteomes" id="UP000245768"/>
    </source>
</evidence>
<dbReference type="PANTHER" id="PTHR12820">
    <property type="entry name" value="VACUOLAR SORTING PROTEIN 53"/>
    <property type="match status" value="1"/>
</dbReference>
<evidence type="ECO:0000259" key="10">
    <source>
        <dbReference type="Pfam" id="PF16854"/>
    </source>
</evidence>
<evidence type="ECO:0000256" key="7">
    <source>
        <dbReference type="SAM" id="Coils"/>
    </source>
</evidence>
<feature type="region of interest" description="Disordered" evidence="8">
    <location>
        <begin position="1"/>
        <end position="53"/>
    </location>
</feature>
<feature type="domain" description="Vps53 N-terminal" evidence="9">
    <location>
        <begin position="59"/>
        <end position="446"/>
    </location>
</feature>
<protein>
    <submittedName>
        <fullName evidence="11">Uncharacterized protein</fullName>
    </submittedName>
</protein>
<evidence type="ECO:0000256" key="3">
    <source>
        <dbReference type="ARBA" id="ARBA00008628"/>
    </source>
</evidence>
<organism evidence="11 12">
    <name type="scientific">Acaromyces ingoldii</name>
    <dbReference type="NCBI Taxonomy" id="215250"/>
    <lineage>
        <taxon>Eukaryota</taxon>
        <taxon>Fungi</taxon>
        <taxon>Dikarya</taxon>
        <taxon>Basidiomycota</taxon>
        <taxon>Ustilaginomycotina</taxon>
        <taxon>Exobasidiomycetes</taxon>
        <taxon>Exobasidiales</taxon>
        <taxon>Cryptobasidiaceae</taxon>
        <taxon>Acaromyces</taxon>
    </lineage>
</organism>
<keyword evidence="7" id="KW-0175">Coiled coil</keyword>
<evidence type="ECO:0000313" key="11">
    <source>
        <dbReference type="EMBL" id="PWN90522.1"/>
    </source>
</evidence>
<dbReference type="GeneID" id="37043644"/>
<sequence length="910" mass="100831">MSMAEGALPSNLPPDLSHSIARVLSQRQAGPSKGSSSDDDASTSALVAPSSLEPPSLTAQLTQLFPTAESISPLQVERRQAEIRRELAEQERRIEELVADLFRRQQQQTQTPNGVGADAGPNGSLSTATVEARVEVLLDQLATIREKARKSEEVVREITREIRNLDTCKRNVVASMTALKRLQMLVNAVAQLERLTKASRFREAASALSAVKSLQSSFKGFAGVERVASVQREVLDLQREVGEKAKTEFENHFTQDTGRPLRTTMVPDAALVIDALGGEARTSIIDFYTNFQLREYRRIFRATDEAGQLDNVSRRFAWFRRILKVYDDDHATMFEEAPIKSWGVAKELTRKFTEVTREDLRSVLIRSQGRVQVPVLLEALHASIEFEKSMSRRFQLPFVEISGSSAPSSSTASSAPQTTLSSAFDPYLTLFVEAQDRTLQDMLLSYRRQGAKLQRTSSDEPMGKDGGHDTVLPSSTDLFYFYRQVMEQCANLSNREPFRELCFVYKKHLRAYADEVLKAALMRSDPAPRRSLDTRSNVADLQRSCLIINTADYCANTSKQLEDKLKEKIHPDFVEGVDLSTERDVFLSIIAAGVQTLTRELELSLESSFNQMMRPPTPWTQLESVTTKSPYVDDFASALEHVAVVVRQDLESKRYVRSWCDKVVGVVLAKFTFNIVKLKPLSKIMAEQLLTDTADIRVSLLELPRYSLSDEGSATAAMSYNRYVSKGVSKIETLLRMLMTPDSPPEELIEAYMRLVGDRSFSNFQKILELKGIRKVDQNAVLDSFISQTGQRDDLSDSSFLTSLDMDVSSSASAMQTPQPFFSFAGEGSGTPTGSSRYASLTLGGLGGIGAASNAPSTGPASVSLDSRLRSPPQSDVGAGAQKAFSDLRRFGSLLVGRRDPSSTSSEPRR</sequence>
<dbReference type="OrthoDB" id="10261632at2759"/>
<feature type="compositionally biased region" description="Polar residues" evidence="8">
    <location>
        <begin position="854"/>
        <end position="865"/>
    </location>
</feature>
<dbReference type="InterPro" id="IPR007234">
    <property type="entry name" value="Vps53_N"/>
</dbReference>
<dbReference type="EMBL" id="KZ819636">
    <property type="protein sequence ID" value="PWN90522.1"/>
    <property type="molecule type" value="Genomic_DNA"/>
</dbReference>
<dbReference type="InParanoid" id="A0A316YMZ1"/>
<evidence type="ECO:0000256" key="6">
    <source>
        <dbReference type="ARBA" id="ARBA00023136"/>
    </source>
</evidence>
<keyword evidence="12" id="KW-1185">Reference proteome</keyword>
<dbReference type="Gene3D" id="1.10.357.110">
    <property type="entry name" value="Vacuolar protein sorting-associated protein 53, C-terminus"/>
    <property type="match status" value="1"/>
</dbReference>
<evidence type="ECO:0000256" key="2">
    <source>
        <dbReference type="ARBA" id="ARBA00004481"/>
    </source>
</evidence>
<dbReference type="Pfam" id="PF04100">
    <property type="entry name" value="Vps53_N"/>
    <property type="match status" value="1"/>
</dbReference>